<dbReference type="AlphaFoldDB" id="A0A4Q2KMU9"/>
<feature type="binding site" evidence="2">
    <location>
        <position position="187"/>
    </location>
    <ligand>
        <name>substrate</name>
    </ligand>
</feature>
<feature type="active site" description="Proton acceptor" evidence="1">
    <location>
        <position position="36"/>
    </location>
</feature>
<dbReference type="SUPFAM" id="SSF53756">
    <property type="entry name" value="UDP-Glycosyltransferase/glycogen phosphorylase"/>
    <property type="match status" value="1"/>
</dbReference>
<keyword evidence="4" id="KW-0378">Hydrolase</keyword>
<reference evidence="4 5" key="1">
    <citation type="submission" date="2019-01" db="EMBL/GenBank/DDBJ databases">
        <title>Altererythrobacter rhizovicinus sp. nov., isolated from the rhizosphere soil of Haloxylon ammodendron.</title>
        <authorList>
            <person name="Li H.-P."/>
            <person name="Gou J.-Y."/>
            <person name="Yao D."/>
            <person name="Han Q.-Q."/>
            <person name="Shao K.-Z."/>
            <person name="Zhao Q."/>
            <person name="Zhang J.-L."/>
        </authorList>
    </citation>
    <scope>NUCLEOTIDE SEQUENCE [LARGE SCALE GENOMIC DNA]</scope>
    <source>
        <strain evidence="4 5">AY-3R</strain>
    </source>
</reference>
<accession>A0A4Q2KMU9</accession>
<dbReference type="NCBIfam" id="TIGR03590">
    <property type="entry name" value="PseG"/>
    <property type="match status" value="1"/>
</dbReference>
<protein>
    <submittedName>
        <fullName evidence="4">UDP-2,4-diacetamido-2,4, 6-trideoxy-beta-L-altropyranose hydrolase</fullName>
        <ecNumber evidence="4">3.6.1.57</ecNumber>
    </submittedName>
</protein>
<dbReference type="Gene3D" id="3.40.50.2000">
    <property type="entry name" value="Glycogen Phosphorylase B"/>
    <property type="match status" value="1"/>
</dbReference>
<feature type="binding site" evidence="2">
    <location>
        <position position="295"/>
    </location>
    <ligand>
        <name>substrate</name>
    </ligand>
</feature>
<evidence type="ECO:0000256" key="2">
    <source>
        <dbReference type="PIRSR" id="PIRSR620023-2"/>
    </source>
</evidence>
<evidence type="ECO:0000256" key="1">
    <source>
        <dbReference type="PIRSR" id="PIRSR620023-1"/>
    </source>
</evidence>
<dbReference type="InterPro" id="IPR020023">
    <property type="entry name" value="PseG"/>
</dbReference>
<proteinExistence type="predicted"/>
<dbReference type="PANTHER" id="PTHR21015:SF22">
    <property type="entry name" value="GLYCOSYLTRANSFERASE"/>
    <property type="match status" value="1"/>
</dbReference>
<evidence type="ECO:0000313" key="5">
    <source>
        <dbReference type="Proteomes" id="UP000293623"/>
    </source>
</evidence>
<dbReference type="Gene3D" id="3.40.50.11190">
    <property type="match status" value="1"/>
</dbReference>
<dbReference type="Pfam" id="PF04101">
    <property type="entry name" value="Glyco_tran_28_C"/>
    <property type="match status" value="1"/>
</dbReference>
<dbReference type="GO" id="GO:0016787">
    <property type="term" value="F:hydrolase activity"/>
    <property type="evidence" value="ECO:0007669"/>
    <property type="project" value="UniProtKB-KW"/>
</dbReference>
<sequence length="380" mass="41306">MRQWRQPRRRRGLDCVVTSPVVLFRADASFTIGAGHVMRCLTLADGLRERGWQCRFICREYPGHLGENIARRGHAVQLLRANHEAFKGGDAARLAAPSAEDAAAVIAWLCGDPPAWIVVDHYSLDAEWEKAVSPHCDRLMVIDDLADRGHYCDVLLDQTFGRTAAEYREHVSAETTLLCGVDYALLRPEFSIYREHALRRRTRTDRVEQILVSLGGGDTESIVRRVLELLVSAGLPRSCRVKIVMGWGAPLSADIRLAAQEAPCSVDVLQGVDSMASLMAESDIAIGAAGSSSWERCCLGLPTVMIVLADNQRVVGESLASAGAALLVKMDDMDAHLPIAATTLVQDHAARSAMALRAASVVDGRGVERVIRAMDAAYAG</sequence>
<dbReference type="OrthoDB" id="9788924at2"/>
<gene>
    <name evidence="4" type="primary">pseG</name>
    <name evidence="4" type="ORF">ETX26_12870</name>
</gene>
<dbReference type="EC" id="3.6.1.57" evidence="4"/>
<comment type="caution">
    <text evidence="4">The sequence shown here is derived from an EMBL/GenBank/DDBJ whole genome shotgun (WGS) entry which is preliminary data.</text>
</comment>
<dbReference type="Proteomes" id="UP000293623">
    <property type="component" value="Unassembled WGS sequence"/>
</dbReference>
<dbReference type="InterPro" id="IPR007235">
    <property type="entry name" value="Glyco_trans_28_C"/>
</dbReference>
<name>A0A4Q2KMU9_9SPHN</name>
<evidence type="ECO:0000259" key="3">
    <source>
        <dbReference type="Pfam" id="PF04101"/>
    </source>
</evidence>
<dbReference type="GO" id="GO:0016758">
    <property type="term" value="F:hexosyltransferase activity"/>
    <property type="evidence" value="ECO:0007669"/>
    <property type="project" value="InterPro"/>
</dbReference>
<evidence type="ECO:0000313" key="4">
    <source>
        <dbReference type="EMBL" id="RXZ64753.1"/>
    </source>
</evidence>
<keyword evidence="5" id="KW-1185">Reference proteome</keyword>
<organism evidence="4 5">
    <name type="scientific">Pelagerythrobacter rhizovicinus</name>
    <dbReference type="NCBI Taxonomy" id="2268576"/>
    <lineage>
        <taxon>Bacteria</taxon>
        <taxon>Pseudomonadati</taxon>
        <taxon>Pseudomonadota</taxon>
        <taxon>Alphaproteobacteria</taxon>
        <taxon>Sphingomonadales</taxon>
        <taxon>Erythrobacteraceae</taxon>
        <taxon>Pelagerythrobacter</taxon>
    </lineage>
</organism>
<feature type="domain" description="Glycosyl transferase family 28 C-terminal" evidence="3">
    <location>
        <begin position="220"/>
        <end position="355"/>
    </location>
</feature>
<dbReference type="EMBL" id="SDPV01000002">
    <property type="protein sequence ID" value="RXZ64753.1"/>
    <property type="molecule type" value="Genomic_DNA"/>
</dbReference>
<dbReference type="PANTHER" id="PTHR21015">
    <property type="entry name" value="UDP-N-ACETYLGLUCOSAMINE--N-ACETYLMURAMYL-(PENTAPEPTIDE) PYROPHOSPHORYL-UNDECAPRENOL N-ACETYLGLUCOSAMINE TRANSFERASE 1"/>
    <property type="match status" value="1"/>
</dbReference>